<comment type="caution">
    <text evidence="2">The sequence shown here is derived from an EMBL/GenBank/DDBJ whole genome shotgun (WGS) entry which is preliminary data.</text>
</comment>
<accession>A0ABS3BM17</accession>
<keyword evidence="3" id="KW-1185">Reference proteome</keyword>
<keyword evidence="1" id="KW-0732">Signal</keyword>
<evidence type="ECO:0000313" key="3">
    <source>
        <dbReference type="Proteomes" id="UP000664698"/>
    </source>
</evidence>
<feature type="chain" id="PRO_5046149257" evidence="1">
    <location>
        <begin position="24"/>
        <end position="184"/>
    </location>
</feature>
<organism evidence="2 3">
    <name type="scientific">Algoriphagus aestuariicola</name>
    <dbReference type="NCBI Taxonomy" id="1852016"/>
    <lineage>
        <taxon>Bacteria</taxon>
        <taxon>Pseudomonadati</taxon>
        <taxon>Bacteroidota</taxon>
        <taxon>Cytophagia</taxon>
        <taxon>Cytophagales</taxon>
        <taxon>Cyclobacteriaceae</taxon>
        <taxon>Algoriphagus</taxon>
    </lineage>
</organism>
<evidence type="ECO:0000313" key="2">
    <source>
        <dbReference type="EMBL" id="MBN7799879.1"/>
    </source>
</evidence>
<protein>
    <submittedName>
        <fullName evidence="2">Uncharacterized protein</fullName>
    </submittedName>
</protein>
<dbReference type="EMBL" id="JAFKCW010000001">
    <property type="protein sequence ID" value="MBN7799879.1"/>
    <property type="molecule type" value="Genomic_DNA"/>
</dbReference>
<name>A0ABS3BM17_9BACT</name>
<evidence type="ECO:0000256" key="1">
    <source>
        <dbReference type="SAM" id="SignalP"/>
    </source>
</evidence>
<dbReference type="Proteomes" id="UP000664698">
    <property type="component" value="Unassembled WGS sequence"/>
</dbReference>
<sequence length="184" mass="21457">MKIYFLWTGLLLCQLLCPVKTIAQSAAQPRNNNTPRISTCTPEELIGLIKYDHQEAAEKMGISRSSASFDKFDRLLQDHDAKVDGIVKSHQDLFEGLYALKAQYEERATLLQDFQPLVELIHLMYEKLRPIADEVAKESEYLDILVAHVLQDKQFRKWKRYRVKVKKRRGPRYPRPMAGPLVWE</sequence>
<gene>
    <name evidence="2" type="ORF">J0A67_03355</name>
</gene>
<reference evidence="2 3" key="1">
    <citation type="submission" date="2021-03" db="EMBL/GenBank/DDBJ databases">
        <title>novel species isolated from a fishpond in China.</title>
        <authorList>
            <person name="Lu H."/>
            <person name="Cai Z."/>
        </authorList>
    </citation>
    <scope>NUCLEOTIDE SEQUENCE [LARGE SCALE GENOMIC DNA]</scope>
    <source>
        <strain evidence="2 3">JCM 31546</strain>
    </source>
</reference>
<feature type="signal peptide" evidence="1">
    <location>
        <begin position="1"/>
        <end position="23"/>
    </location>
</feature>
<dbReference type="RefSeq" id="WP_206567852.1">
    <property type="nucleotide sequence ID" value="NZ_JAFKCW010000001.1"/>
</dbReference>
<proteinExistence type="predicted"/>